<dbReference type="AlphaFoldDB" id="A0A1A8XU03"/>
<proteinExistence type="predicted"/>
<gene>
    <name evidence="2" type="ORF">ACCAA_580033</name>
</gene>
<sequence>MSNFRLTRWSIMPAIVIAVIVFLSTFGSVLLGAFLRQRLPEHHVSEDSKDIVVLSTGLVATLTALLLGLLVASANESFQSFNGGLEKMGTKLIALDRVLAHYGPETSEARAFLRHHTLTAVLRNWPEDAQQLAGFAPTGEPTATASVAHSASVESGRLEDLRKTSDVLARIQNILLELSPQDHAQTWRQAEALALTSQLSEEQWSLVEKAQSPLPNPLVLILVVWLVILFATFGLFAPRNKTVTTILVLCSLSASAAIFLVLELNSVTSGMMKASSSPLVTALQVMGPVK</sequence>
<dbReference type="Pfam" id="PF14023">
    <property type="entry name" value="Bestrophin-like"/>
    <property type="match status" value="1"/>
</dbReference>
<dbReference type="InterPro" id="IPR025333">
    <property type="entry name" value="DUF4239"/>
</dbReference>
<protein>
    <recommendedName>
        <fullName evidence="4">DUF4239 domain-containing protein</fullName>
    </recommendedName>
</protein>
<evidence type="ECO:0000256" key="1">
    <source>
        <dbReference type="SAM" id="Phobius"/>
    </source>
</evidence>
<organism evidence="2 3">
    <name type="scientific">Candidatus Accumulibacter aalborgensis</name>
    <dbReference type="NCBI Taxonomy" id="1860102"/>
    <lineage>
        <taxon>Bacteria</taxon>
        <taxon>Pseudomonadati</taxon>
        <taxon>Pseudomonadota</taxon>
        <taxon>Betaproteobacteria</taxon>
        <taxon>Candidatus Accumulibacter</taxon>
    </lineage>
</organism>
<keyword evidence="1" id="KW-0472">Membrane</keyword>
<feature type="transmembrane region" description="Helical" evidence="1">
    <location>
        <begin position="243"/>
        <end position="262"/>
    </location>
</feature>
<evidence type="ECO:0000313" key="3">
    <source>
        <dbReference type="Proteomes" id="UP000199169"/>
    </source>
</evidence>
<reference evidence="3" key="1">
    <citation type="submission" date="2016-06" db="EMBL/GenBank/DDBJ databases">
        <authorList>
            <person name="McIlroy S.J."/>
            <person name="Karst S.M."/>
            <person name="Albertsen M."/>
        </authorList>
    </citation>
    <scope>NUCLEOTIDE SEQUENCE [LARGE SCALE GENOMIC DNA]</scope>
</reference>
<evidence type="ECO:0008006" key="4">
    <source>
        <dbReference type="Google" id="ProtNLM"/>
    </source>
</evidence>
<keyword evidence="1" id="KW-0812">Transmembrane</keyword>
<dbReference type="Proteomes" id="UP000199169">
    <property type="component" value="Unassembled WGS sequence"/>
</dbReference>
<name>A0A1A8XU03_9PROT</name>
<feature type="transmembrane region" description="Helical" evidence="1">
    <location>
        <begin position="12"/>
        <end position="31"/>
    </location>
</feature>
<dbReference type="STRING" id="1860102.ACCAA_580033"/>
<feature type="transmembrane region" description="Helical" evidence="1">
    <location>
        <begin position="218"/>
        <end position="237"/>
    </location>
</feature>
<dbReference type="EMBL" id="FLQX01000136">
    <property type="protein sequence ID" value="SBT08554.1"/>
    <property type="molecule type" value="Genomic_DNA"/>
</dbReference>
<keyword evidence="3" id="KW-1185">Reference proteome</keyword>
<feature type="transmembrane region" description="Helical" evidence="1">
    <location>
        <begin position="51"/>
        <end position="72"/>
    </location>
</feature>
<keyword evidence="1" id="KW-1133">Transmembrane helix</keyword>
<evidence type="ECO:0000313" key="2">
    <source>
        <dbReference type="EMBL" id="SBT08554.1"/>
    </source>
</evidence>
<accession>A0A1A8XU03</accession>